<proteinExistence type="predicted"/>
<dbReference type="EMBL" id="UOFA01000193">
    <property type="protein sequence ID" value="VAW45444.1"/>
    <property type="molecule type" value="Genomic_DNA"/>
</dbReference>
<name>A0A3B0WP54_9ZZZZ</name>
<dbReference type="GO" id="GO:0009423">
    <property type="term" value="P:chorismate biosynthetic process"/>
    <property type="evidence" value="ECO:0007669"/>
    <property type="project" value="TreeGrafter"/>
</dbReference>
<dbReference type="InterPro" id="IPR036968">
    <property type="entry name" value="Enolpyruvate_Tfrase_sf"/>
</dbReference>
<organism evidence="3">
    <name type="scientific">hydrothermal vent metagenome</name>
    <dbReference type="NCBI Taxonomy" id="652676"/>
    <lineage>
        <taxon>unclassified sequences</taxon>
        <taxon>metagenomes</taxon>
        <taxon>ecological metagenomes</taxon>
    </lineage>
</organism>
<sequence length="162" mass="16993">MVEINLHRNTVVALRHVDELSGQFTVPGDKSISHRAIIFGSIAEGQTSIKGFLRSEDCLATLNIMRDLGVDITESNDEILVNGVGLNGLSINDNSGANKDLDCGNAGTAMRLLAGLLSAQKFSSTLVGDESLSSRPMARVIKPLTAMGASILAAAGQAPLNF</sequence>
<gene>
    <name evidence="3" type="ORF">MNBD_GAMMA02-810</name>
</gene>
<evidence type="ECO:0000256" key="1">
    <source>
        <dbReference type="ARBA" id="ARBA00022679"/>
    </source>
</evidence>
<dbReference type="InterPro" id="IPR013792">
    <property type="entry name" value="RNA3'P_cycl/enolpyr_Trfase_a/b"/>
</dbReference>
<evidence type="ECO:0000313" key="3">
    <source>
        <dbReference type="EMBL" id="VAW45444.1"/>
    </source>
</evidence>
<dbReference type="EC" id="2.5.1.19" evidence="3"/>
<dbReference type="AlphaFoldDB" id="A0A3B0WP54"/>
<dbReference type="PANTHER" id="PTHR21090">
    <property type="entry name" value="AROM/DEHYDROQUINATE SYNTHASE"/>
    <property type="match status" value="1"/>
</dbReference>
<feature type="domain" description="Enolpyruvate transferase" evidence="2">
    <location>
        <begin position="16"/>
        <end position="158"/>
    </location>
</feature>
<protein>
    <submittedName>
        <fullName evidence="3">3-phosphoshikimate 1-carboxyvinyltransferase</fullName>
        <ecNumber evidence="3">2.5.1.19</ecNumber>
    </submittedName>
</protein>
<dbReference type="InterPro" id="IPR023193">
    <property type="entry name" value="EPSP_synthase_CS"/>
</dbReference>
<dbReference type="PANTHER" id="PTHR21090:SF5">
    <property type="entry name" value="PENTAFUNCTIONAL AROM POLYPEPTIDE"/>
    <property type="match status" value="1"/>
</dbReference>
<feature type="non-terminal residue" evidence="3">
    <location>
        <position position="162"/>
    </location>
</feature>
<reference evidence="3" key="1">
    <citation type="submission" date="2018-06" db="EMBL/GenBank/DDBJ databases">
        <authorList>
            <person name="Zhirakovskaya E."/>
        </authorList>
    </citation>
    <scope>NUCLEOTIDE SEQUENCE</scope>
</reference>
<evidence type="ECO:0000259" key="2">
    <source>
        <dbReference type="Pfam" id="PF00275"/>
    </source>
</evidence>
<dbReference type="GO" id="GO:0003866">
    <property type="term" value="F:3-phosphoshikimate 1-carboxyvinyltransferase activity"/>
    <property type="evidence" value="ECO:0007669"/>
    <property type="project" value="UniProtKB-EC"/>
</dbReference>
<keyword evidence="1 3" id="KW-0808">Transferase</keyword>
<dbReference type="InterPro" id="IPR001986">
    <property type="entry name" value="Enolpyruvate_Tfrase_dom"/>
</dbReference>
<dbReference type="PROSITE" id="PS00104">
    <property type="entry name" value="EPSP_SYNTHASE_1"/>
    <property type="match status" value="1"/>
</dbReference>
<dbReference type="SUPFAM" id="SSF55205">
    <property type="entry name" value="EPT/RTPC-like"/>
    <property type="match status" value="1"/>
</dbReference>
<accession>A0A3B0WP54</accession>
<dbReference type="Gene3D" id="3.65.10.10">
    <property type="entry name" value="Enolpyruvate transferase domain"/>
    <property type="match status" value="1"/>
</dbReference>
<dbReference type="Pfam" id="PF00275">
    <property type="entry name" value="EPSP_synthase"/>
    <property type="match status" value="1"/>
</dbReference>